<feature type="compositionally biased region" description="Basic and acidic residues" evidence="1">
    <location>
        <begin position="202"/>
        <end position="216"/>
    </location>
</feature>
<organism evidence="2 3">
    <name type="scientific">Nocardia bhagyanarayanae</name>
    <dbReference type="NCBI Taxonomy" id="1215925"/>
    <lineage>
        <taxon>Bacteria</taxon>
        <taxon>Bacillati</taxon>
        <taxon>Actinomycetota</taxon>
        <taxon>Actinomycetes</taxon>
        <taxon>Mycobacteriales</taxon>
        <taxon>Nocardiaceae</taxon>
        <taxon>Nocardia</taxon>
    </lineage>
</organism>
<dbReference type="Proteomes" id="UP000316331">
    <property type="component" value="Unassembled WGS sequence"/>
</dbReference>
<sequence length="216" mass="23695">MAASERLWNWPQNAWAACEPKASQCRAIFGSRKLELSVGNSPNIPRWQPRTRFPRWTPPPATRHSNLRTARPGRSAEPGRHPARRPPCAAAARARNAVLIEWLMSPIVYRCNAGFRAELRALAEQGCVPRWRGGGCGSIPRRRSRLHLPTPLAQCELPADLVAAVAELTELKSRTREMGSGAVPAPIAPGSSRASSTARQHLSHDPAIETWDARGS</sequence>
<feature type="region of interest" description="Disordered" evidence="1">
    <location>
        <begin position="47"/>
        <end position="86"/>
    </location>
</feature>
<keyword evidence="3" id="KW-1185">Reference proteome</keyword>
<name>A0A543FC41_9NOCA</name>
<protein>
    <submittedName>
        <fullName evidence="2">Uncharacterized protein</fullName>
    </submittedName>
</protein>
<dbReference type="PROSITE" id="PS51257">
    <property type="entry name" value="PROKAR_LIPOPROTEIN"/>
    <property type="match status" value="1"/>
</dbReference>
<dbReference type="EMBL" id="VFPG01000001">
    <property type="protein sequence ID" value="TQM31316.1"/>
    <property type="molecule type" value="Genomic_DNA"/>
</dbReference>
<evidence type="ECO:0000313" key="3">
    <source>
        <dbReference type="Proteomes" id="UP000316331"/>
    </source>
</evidence>
<gene>
    <name evidence="2" type="ORF">FB390_2971</name>
</gene>
<proteinExistence type="predicted"/>
<feature type="region of interest" description="Disordered" evidence="1">
    <location>
        <begin position="176"/>
        <end position="216"/>
    </location>
</feature>
<reference evidence="2 3" key="1">
    <citation type="submission" date="2019-06" db="EMBL/GenBank/DDBJ databases">
        <title>Sequencing the genomes of 1000 actinobacteria strains.</title>
        <authorList>
            <person name="Klenk H.-P."/>
        </authorList>
    </citation>
    <scope>NUCLEOTIDE SEQUENCE [LARGE SCALE GENOMIC DNA]</scope>
    <source>
        <strain evidence="2 3">DSM 103495</strain>
    </source>
</reference>
<comment type="caution">
    <text evidence="2">The sequence shown here is derived from an EMBL/GenBank/DDBJ whole genome shotgun (WGS) entry which is preliminary data.</text>
</comment>
<evidence type="ECO:0000313" key="2">
    <source>
        <dbReference type="EMBL" id="TQM31316.1"/>
    </source>
</evidence>
<accession>A0A543FC41</accession>
<evidence type="ECO:0000256" key="1">
    <source>
        <dbReference type="SAM" id="MobiDB-lite"/>
    </source>
</evidence>
<dbReference type="AlphaFoldDB" id="A0A543FC41"/>